<dbReference type="OMA" id="PALWHEH"/>
<evidence type="ECO:0000313" key="3">
    <source>
        <dbReference type="Proteomes" id="UP000694845"/>
    </source>
</evidence>
<dbReference type="PROSITE" id="PS00615">
    <property type="entry name" value="C_TYPE_LECTIN_1"/>
    <property type="match status" value="1"/>
</dbReference>
<dbReference type="InterPro" id="IPR001304">
    <property type="entry name" value="C-type_lectin-like"/>
</dbReference>
<dbReference type="GeneID" id="110983462"/>
<dbReference type="SMART" id="SM00034">
    <property type="entry name" value="CLECT"/>
    <property type="match status" value="2"/>
</dbReference>
<keyword evidence="1" id="KW-1015">Disulfide bond</keyword>
<dbReference type="PANTHER" id="PTHR22803">
    <property type="entry name" value="MANNOSE, PHOSPHOLIPASE, LECTIN RECEPTOR RELATED"/>
    <property type="match status" value="1"/>
</dbReference>
<dbReference type="Pfam" id="PF00059">
    <property type="entry name" value="Lectin_C"/>
    <property type="match status" value="2"/>
</dbReference>
<feature type="domain" description="C-type lectin" evidence="2">
    <location>
        <begin position="186"/>
        <end position="312"/>
    </location>
</feature>
<dbReference type="PRINTS" id="PR01504">
    <property type="entry name" value="PNCREATITSAP"/>
</dbReference>
<evidence type="ECO:0000256" key="1">
    <source>
        <dbReference type="ARBA" id="ARBA00023157"/>
    </source>
</evidence>
<keyword evidence="3" id="KW-1185">Reference proteome</keyword>
<dbReference type="RefSeq" id="XP_022098427.1">
    <property type="nucleotide sequence ID" value="XM_022242735.1"/>
</dbReference>
<reference evidence="4" key="1">
    <citation type="submission" date="2025-08" db="UniProtKB">
        <authorList>
            <consortium name="RefSeq"/>
        </authorList>
    </citation>
    <scope>IDENTIFICATION</scope>
</reference>
<dbReference type="Gene3D" id="3.10.100.10">
    <property type="entry name" value="Mannose-Binding Protein A, subunit A"/>
    <property type="match status" value="2"/>
</dbReference>
<sequence length="343" mass="38038">MGHLRRMTCQMGDVPVNMYSLALLTAAQIISAALAIAPDPNSYRCPNGYHFSVGKCYKIVADAKDYAEAQTHCESTGGTLASPNSQEELDAILQLASQHPAQVPSLWLGYTDEGHEGMFTDNFGKVLTHAPFPQGEPNNCCGGEHCLQLFKNGLLNDMGCHRKLNFVCSACVQDERCRCPALWHEHAGHCYRFFGRRRSFEDGEAHCQSYHNGHGQSAHLASVSCRAENNFITDIIDQSWPGQGLKRAWLGFTDKQHEGNFEWTDQSKVEYTNWKSGEPSNGGNKDCVVINFMAVGKWNDISCQLKRSSVCKMPVFDPYRACHKLADIIEDLIGKCDAAVPAK</sequence>
<organism evidence="3 4">
    <name type="scientific">Acanthaster planci</name>
    <name type="common">Crown-of-thorns starfish</name>
    <dbReference type="NCBI Taxonomy" id="133434"/>
    <lineage>
        <taxon>Eukaryota</taxon>
        <taxon>Metazoa</taxon>
        <taxon>Echinodermata</taxon>
        <taxon>Eleutherozoa</taxon>
        <taxon>Asterozoa</taxon>
        <taxon>Asteroidea</taxon>
        <taxon>Valvatacea</taxon>
        <taxon>Valvatida</taxon>
        <taxon>Acanthasteridae</taxon>
        <taxon>Acanthaster</taxon>
    </lineage>
</organism>
<evidence type="ECO:0000259" key="2">
    <source>
        <dbReference type="PROSITE" id="PS50041"/>
    </source>
</evidence>
<name>A0A8B7Z0E1_ACAPL</name>
<dbReference type="AlphaFoldDB" id="A0A8B7Z0E1"/>
<feature type="domain" description="C-type lectin" evidence="2">
    <location>
        <begin position="52"/>
        <end position="169"/>
    </location>
</feature>
<accession>A0A8B7Z0E1</accession>
<dbReference type="InterPro" id="IPR016187">
    <property type="entry name" value="CTDL_fold"/>
</dbReference>
<dbReference type="OrthoDB" id="418245at2759"/>
<dbReference type="InterPro" id="IPR016186">
    <property type="entry name" value="C-type_lectin-like/link_sf"/>
</dbReference>
<protein>
    <submittedName>
        <fullName evidence="4">Macrophage mannose receptor 1-like</fullName>
    </submittedName>
</protein>
<evidence type="ECO:0000313" key="4">
    <source>
        <dbReference type="RefSeq" id="XP_022098427.1"/>
    </source>
</evidence>
<gene>
    <name evidence="4" type="primary">LOC110983462</name>
</gene>
<dbReference type="KEGG" id="aplc:110983462"/>
<dbReference type="SUPFAM" id="SSF56436">
    <property type="entry name" value="C-type lectin-like"/>
    <property type="match status" value="2"/>
</dbReference>
<proteinExistence type="predicted"/>
<dbReference type="Proteomes" id="UP000694845">
    <property type="component" value="Unplaced"/>
</dbReference>
<dbReference type="InterPro" id="IPR050111">
    <property type="entry name" value="C-type_lectin/snaclec_domain"/>
</dbReference>
<dbReference type="PROSITE" id="PS50041">
    <property type="entry name" value="C_TYPE_LECTIN_2"/>
    <property type="match status" value="2"/>
</dbReference>
<dbReference type="InterPro" id="IPR018378">
    <property type="entry name" value="C-type_lectin_CS"/>
</dbReference>